<dbReference type="Proteomes" id="UP000177982">
    <property type="component" value="Unassembled WGS sequence"/>
</dbReference>
<accession>A0A1G2L6G8</accession>
<organism evidence="1 2">
    <name type="scientific">Candidatus Sungbacteria bacterium RIFCSPLOWO2_01_FULL_47_10</name>
    <dbReference type="NCBI Taxonomy" id="1802276"/>
    <lineage>
        <taxon>Bacteria</taxon>
        <taxon>Candidatus Sungiibacteriota</taxon>
    </lineage>
</organism>
<name>A0A1G2L6G8_9BACT</name>
<gene>
    <name evidence="1" type="ORF">A2934_03175</name>
</gene>
<sequence length="66" mass="7736">MIKSLINKHAIASDKKTPVWCFLMLAWREELRKVDWAEEYKYPTVTLAQMNQLLAECREDQPAVAL</sequence>
<reference evidence="1 2" key="1">
    <citation type="journal article" date="2016" name="Nat. Commun.">
        <title>Thousands of microbial genomes shed light on interconnected biogeochemical processes in an aquifer system.</title>
        <authorList>
            <person name="Anantharaman K."/>
            <person name="Brown C.T."/>
            <person name="Hug L.A."/>
            <person name="Sharon I."/>
            <person name="Castelle C.J."/>
            <person name="Probst A.J."/>
            <person name="Thomas B.C."/>
            <person name="Singh A."/>
            <person name="Wilkins M.J."/>
            <person name="Karaoz U."/>
            <person name="Brodie E.L."/>
            <person name="Williams K.H."/>
            <person name="Hubbard S.S."/>
            <person name="Banfield J.F."/>
        </authorList>
    </citation>
    <scope>NUCLEOTIDE SEQUENCE [LARGE SCALE GENOMIC DNA]</scope>
</reference>
<comment type="caution">
    <text evidence="1">The sequence shown here is derived from an EMBL/GenBank/DDBJ whole genome shotgun (WGS) entry which is preliminary data.</text>
</comment>
<protein>
    <submittedName>
        <fullName evidence="1">Uncharacterized protein</fullName>
    </submittedName>
</protein>
<evidence type="ECO:0000313" key="1">
    <source>
        <dbReference type="EMBL" id="OHA07268.1"/>
    </source>
</evidence>
<proteinExistence type="predicted"/>
<dbReference type="EMBL" id="MHQO01000013">
    <property type="protein sequence ID" value="OHA07268.1"/>
    <property type="molecule type" value="Genomic_DNA"/>
</dbReference>
<dbReference type="AlphaFoldDB" id="A0A1G2L6G8"/>
<evidence type="ECO:0000313" key="2">
    <source>
        <dbReference type="Proteomes" id="UP000177982"/>
    </source>
</evidence>